<evidence type="ECO:0000313" key="2">
    <source>
        <dbReference type="Proteomes" id="UP001266305"/>
    </source>
</evidence>
<dbReference type="Proteomes" id="UP001266305">
    <property type="component" value="Unassembled WGS sequence"/>
</dbReference>
<comment type="caution">
    <text evidence="1">The sequence shown here is derived from an EMBL/GenBank/DDBJ whole genome shotgun (WGS) entry which is preliminary data.</text>
</comment>
<gene>
    <name evidence="1" type="ORF">P7K49_028374</name>
</gene>
<protein>
    <submittedName>
        <fullName evidence="1">Uncharacterized protein</fullName>
    </submittedName>
</protein>
<keyword evidence="2" id="KW-1185">Reference proteome</keyword>
<reference evidence="1 2" key="1">
    <citation type="submission" date="2023-05" db="EMBL/GenBank/DDBJ databases">
        <title>B98-5 Cell Line De Novo Hybrid Assembly: An Optical Mapping Approach.</title>
        <authorList>
            <person name="Kananen K."/>
            <person name="Auerbach J.A."/>
            <person name="Kautto E."/>
            <person name="Blachly J.S."/>
        </authorList>
    </citation>
    <scope>NUCLEOTIDE SEQUENCE [LARGE SCALE GENOMIC DNA]</scope>
    <source>
        <strain evidence="1">B95-8</strain>
        <tissue evidence="1">Cell line</tissue>
    </source>
</reference>
<evidence type="ECO:0000313" key="1">
    <source>
        <dbReference type="EMBL" id="KAK2094636.1"/>
    </source>
</evidence>
<proteinExistence type="predicted"/>
<dbReference type="EMBL" id="JASSZA010000014">
    <property type="protein sequence ID" value="KAK2094636.1"/>
    <property type="molecule type" value="Genomic_DNA"/>
</dbReference>
<organism evidence="1 2">
    <name type="scientific">Saguinus oedipus</name>
    <name type="common">Cotton-top tamarin</name>
    <name type="synonym">Oedipomidas oedipus</name>
    <dbReference type="NCBI Taxonomy" id="9490"/>
    <lineage>
        <taxon>Eukaryota</taxon>
        <taxon>Metazoa</taxon>
        <taxon>Chordata</taxon>
        <taxon>Craniata</taxon>
        <taxon>Vertebrata</taxon>
        <taxon>Euteleostomi</taxon>
        <taxon>Mammalia</taxon>
        <taxon>Eutheria</taxon>
        <taxon>Euarchontoglires</taxon>
        <taxon>Primates</taxon>
        <taxon>Haplorrhini</taxon>
        <taxon>Platyrrhini</taxon>
        <taxon>Cebidae</taxon>
        <taxon>Callitrichinae</taxon>
        <taxon>Saguinus</taxon>
    </lineage>
</organism>
<name>A0ABQ9UCC0_SAGOE</name>
<sequence length="119" mass="12903">MCQVCALPWDSGDELEMAALDFLLCSRWLKKQMDNFHQGQPVAGGIHYESTEPGQSNFSVSARPIDGTRSVTATDYTVGELGRSHDCSDFMQLGSISCPSAVLGGNRAVMPALVDEVYK</sequence>
<accession>A0ABQ9UCC0</accession>